<dbReference type="CDD" id="cd06225">
    <property type="entry name" value="HAMP"/>
    <property type="match status" value="1"/>
</dbReference>
<dbReference type="Gene3D" id="6.10.340.10">
    <property type="match status" value="1"/>
</dbReference>
<feature type="coiled-coil region" evidence="7">
    <location>
        <begin position="309"/>
        <end position="336"/>
    </location>
</feature>
<accession>A0A318S8C6</accession>
<dbReference type="AlphaFoldDB" id="A0A318S8C6"/>
<reference evidence="11 12" key="1">
    <citation type="submission" date="2018-06" db="EMBL/GenBank/DDBJ databases">
        <title>Genomic Encyclopedia of Type Strains, Phase IV (KMG-IV): sequencing the most valuable type-strain genomes for metagenomic binning, comparative biology and taxonomic classification.</title>
        <authorList>
            <person name="Goeker M."/>
        </authorList>
    </citation>
    <scope>NUCLEOTIDE SEQUENCE [LARGE SCALE GENOMIC DNA]</scope>
    <source>
        <strain evidence="11 12">DSM 18048</strain>
    </source>
</reference>
<comment type="caution">
    <text evidence="11">The sequence shown here is derived from an EMBL/GenBank/DDBJ whole genome shotgun (WGS) entry which is preliminary data.</text>
</comment>
<dbReference type="GO" id="GO:0016020">
    <property type="term" value="C:membrane"/>
    <property type="evidence" value="ECO:0007669"/>
    <property type="project" value="InterPro"/>
</dbReference>
<evidence type="ECO:0000256" key="2">
    <source>
        <dbReference type="ARBA" id="ARBA00012438"/>
    </source>
</evidence>
<feature type="transmembrane region" description="Helical" evidence="9">
    <location>
        <begin position="237"/>
        <end position="259"/>
    </location>
</feature>
<dbReference type="Pfam" id="PF00672">
    <property type="entry name" value="HAMP"/>
    <property type="match status" value="1"/>
</dbReference>
<dbReference type="GO" id="GO:0004673">
    <property type="term" value="F:protein histidine kinase activity"/>
    <property type="evidence" value="ECO:0007669"/>
    <property type="project" value="UniProtKB-EC"/>
</dbReference>
<keyword evidence="12" id="KW-1185">Reference proteome</keyword>
<evidence type="ECO:0000313" key="12">
    <source>
        <dbReference type="Proteomes" id="UP000248326"/>
    </source>
</evidence>
<evidence type="ECO:0000313" key="11">
    <source>
        <dbReference type="EMBL" id="PYE54785.1"/>
    </source>
</evidence>
<dbReference type="InterPro" id="IPR050428">
    <property type="entry name" value="TCS_sensor_his_kinase"/>
</dbReference>
<dbReference type="Proteomes" id="UP000248326">
    <property type="component" value="Unassembled WGS sequence"/>
</dbReference>
<keyword evidence="3" id="KW-0597">Phosphoprotein</keyword>
<evidence type="ECO:0000256" key="4">
    <source>
        <dbReference type="ARBA" id="ARBA00022679"/>
    </source>
</evidence>
<evidence type="ECO:0000256" key="5">
    <source>
        <dbReference type="ARBA" id="ARBA00022777"/>
    </source>
</evidence>
<protein>
    <recommendedName>
        <fullName evidence="2">histidine kinase</fullName>
        <ecNumber evidence="2">2.7.13.3</ecNumber>
    </recommendedName>
</protein>
<dbReference type="PANTHER" id="PTHR45436:SF5">
    <property type="entry name" value="SENSOR HISTIDINE KINASE TRCS"/>
    <property type="match status" value="1"/>
</dbReference>
<dbReference type="OrthoDB" id="145851at2"/>
<dbReference type="EC" id="2.7.13.3" evidence="2"/>
<dbReference type="InterPro" id="IPR003660">
    <property type="entry name" value="HAMP_dom"/>
</dbReference>
<proteinExistence type="predicted"/>
<feature type="transmembrane region" description="Helical" evidence="9">
    <location>
        <begin position="24"/>
        <end position="46"/>
    </location>
</feature>
<keyword evidence="9" id="KW-0472">Membrane</keyword>
<name>A0A318S8C6_9DEIO</name>
<evidence type="ECO:0000256" key="7">
    <source>
        <dbReference type="SAM" id="Coils"/>
    </source>
</evidence>
<evidence type="ECO:0000256" key="9">
    <source>
        <dbReference type="SAM" id="Phobius"/>
    </source>
</evidence>
<dbReference type="PANTHER" id="PTHR45436">
    <property type="entry name" value="SENSOR HISTIDINE KINASE YKOH"/>
    <property type="match status" value="1"/>
</dbReference>
<keyword evidence="7" id="KW-0175">Coiled coil</keyword>
<feature type="domain" description="HAMP" evidence="10">
    <location>
        <begin position="261"/>
        <end position="317"/>
    </location>
</feature>
<evidence type="ECO:0000256" key="3">
    <source>
        <dbReference type="ARBA" id="ARBA00022553"/>
    </source>
</evidence>
<evidence type="ECO:0000256" key="6">
    <source>
        <dbReference type="ARBA" id="ARBA00023012"/>
    </source>
</evidence>
<dbReference type="SUPFAM" id="SSF158472">
    <property type="entry name" value="HAMP domain-like"/>
    <property type="match status" value="1"/>
</dbReference>
<dbReference type="RefSeq" id="WP_110885910.1">
    <property type="nucleotide sequence ID" value="NZ_QJSX01000004.1"/>
</dbReference>
<dbReference type="GO" id="GO:0000160">
    <property type="term" value="P:phosphorelay signal transduction system"/>
    <property type="evidence" value="ECO:0007669"/>
    <property type="project" value="UniProtKB-KW"/>
</dbReference>
<evidence type="ECO:0000256" key="1">
    <source>
        <dbReference type="ARBA" id="ARBA00000085"/>
    </source>
</evidence>
<comment type="catalytic activity">
    <reaction evidence="1">
        <text>ATP + protein L-histidine = ADP + protein N-phospho-L-histidine.</text>
        <dbReference type="EC" id="2.7.13.3"/>
    </reaction>
</comment>
<evidence type="ECO:0000256" key="8">
    <source>
        <dbReference type="SAM" id="MobiDB-lite"/>
    </source>
</evidence>
<evidence type="ECO:0000259" key="10">
    <source>
        <dbReference type="PROSITE" id="PS50885"/>
    </source>
</evidence>
<keyword evidence="9" id="KW-0812">Transmembrane</keyword>
<feature type="compositionally biased region" description="Basic and acidic residues" evidence="8">
    <location>
        <begin position="366"/>
        <end position="379"/>
    </location>
</feature>
<dbReference type="EMBL" id="QJSX01000004">
    <property type="protein sequence ID" value="PYE54785.1"/>
    <property type="molecule type" value="Genomic_DNA"/>
</dbReference>
<keyword evidence="9" id="KW-1133">Transmembrane helix</keyword>
<keyword evidence="4" id="KW-0808">Transferase</keyword>
<dbReference type="PROSITE" id="PS50885">
    <property type="entry name" value="HAMP"/>
    <property type="match status" value="1"/>
</dbReference>
<dbReference type="SMART" id="SM00304">
    <property type="entry name" value="HAMP"/>
    <property type="match status" value="1"/>
</dbReference>
<organism evidence="11 12">
    <name type="scientific">Deinococcus yavapaiensis KR-236</name>
    <dbReference type="NCBI Taxonomy" id="694435"/>
    <lineage>
        <taxon>Bacteria</taxon>
        <taxon>Thermotogati</taxon>
        <taxon>Deinococcota</taxon>
        <taxon>Deinococci</taxon>
        <taxon>Deinococcales</taxon>
        <taxon>Deinococcaceae</taxon>
        <taxon>Deinococcus</taxon>
    </lineage>
</organism>
<gene>
    <name evidence="11" type="ORF">DES52_10455</name>
</gene>
<keyword evidence="5" id="KW-0418">Kinase</keyword>
<sequence>MTATPSTLSTPARRQRKLSLRAKLLIGFTLIFTVVFAAAFYWFYWFSTENALARIRQDLVETAAGAAANIDGENLSRLAASGKANKAGFSDDPRYKREIDEFQRIHAIEPRAWPYTYVRGTKENEIVWMTDLWSTTDDVRRAVQFKDTFVSKGNLWRGLTQVQLNMPRNRRGADLSETFWGRLGLTSFNPLGRVGYEDEWGKWVSAYHPILDSKGQVVGAVGIDFTASEVDDVQNAILGQVALVFAMVYLVLFFLVYIVSGVLTRPITVLTAAAEKVGDGDYNQDFGRLVRVRTRDEIVVLAQVLTGMTEKVREREQSLRREVLELRIEIDQAKKEKQVKEIVDTDFFRDLKGKAASMRARASQPRADESDTDPREPSP</sequence>
<keyword evidence="6" id="KW-0902">Two-component regulatory system</keyword>
<feature type="region of interest" description="Disordered" evidence="8">
    <location>
        <begin position="354"/>
        <end position="379"/>
    </location>
</feature>